<dbReference type="AlphaFoldDB" id="A0A7Z6ZTD2"/>
<reference evidence="4" key="1">
    <citation type="journal article" date="2018" name="Front. Microbiol.">
        <title>Genome-Based Analysis Reveals the Taxonomy and Diversity of the Family Idiomarinaceae.</title>
        <authorList>
            <person name="Liu Y."/>
            <person name="Lai Q."/>
            <person name="Shao Z."/>
        </authorList>
    </citation>
    <scope>NUCLEOTIDE SEQUENCE [LARGE SCALE GENOMIC DNA]</scope>
    <source>
        <strain evidence="4">KYW314</strain>
    </source>
</reference>
<comment type="caution">
    <text evidence="3">The sequence shown here is derived from an EMBL/GenBank/DDBJ whole genome shotgun (WGS) entry which is preliminary data.</text>
</comment>
<accession>A0A7Z6ZTD2</accession>
<feature type="transmembrane region" description="Helical" evidence="2">
    <location>
        <begin position="24"/>
        <end position="57"/>
    </location>
</feature>
<evidence type="ECO:0000256" key="2">
    <source>
        <dbReference type="SAM" id="Phobius"/>
    </source>
</evidence>
<dbReference type="RefSeq" id="WP_169929746.1">
    <property type="nucleotide sequence ID" value="NZ_PIPR01000001.1"/>
</dbReference>
<dbReference type="Proteomes" id="UP000287766">
    <property type="component" value="Unassembled WGS sequence"/>
</dbReference>
<evidence type="ECO:0000256" key="1">
    <source>
        <dbReference type="SAM" id="MobiDB-lite"/>
    </source>
</evidence>
<sequence>MRIYIRQLQQKVGPRPGANPLMMIVSWLVMGLLLIVGLFLGLVFLLVGWILLLPLMWKRRRELKSMWQFGRAAKQAQQRARQQHDAAQQQQRNRQDSSVIDGEYRVKDD</sequence>
<feature type="compositionally biased region" description="Low complexity" evidence="1">
    <location>
        <begin position="74"/>
        <end position="92"/>
    </location>
</feature>
<evidence type="ECO:0000313" key="4">
    <source>
        <dbReference type="Proteomes" id="UP000287766"/>
    </source>
</evidence>
<proteinExistence type="predicted"/>
<keyword evidence="2" id="KW-0472">Membrane</keyword>
<dbReference type="EMBL" id="PIPR01000001">
    <property type="protein sequence ID" value="RUO41014.1"/>
    <property type="molecule type" value="Genomic_DNA"/>
</dbReference>
<gene>
    <name evidence="3" type="ORF">CWE22_02125</name>
</gene>
<keyword evidence="4" id="KW-1185">Reference proteome</keyword>
<keyword evidence="2" id="KW-0812">Transmembrane</keyword>
<organism evidence="3 4">
    <name type="scientific">Pseudidiomarina aestuarii</name>
    <dbReference type="NCBI Taxonomy" id="624146"/>
    <lineage>
        <taxon>Bacteria</taxon>
        <taxon>Pseudomonadati</taxon>
        <taxon>Pseudomonadota</taxon>
        <taxon>Gammaproteobacteria</taxon>
        <taxon>Alteromonadales</taxon>
        <taxon>Idiomarinaceae</taxon>
        <taxon>Pseudidiomarina</taxon>
    </lineage>
</organism>
<name>A0A7Z6ZTD2_9GAMM</name>
<evidence type="ECO:0000313" key="3">
    <source>
        <dbReference type="EMBL" id="RUO41014.1"/>
    </source>
</evidence>
<feature type="region of interest" description="Disordered" evidence="1">
    <location>
        <begin position="74"/>
        <end position="109"/>
    </location>
</feature>
<protein>
    <submittedName>
        <fullName evidence="3">Uncharacterized protein</fullName>
    </submittedName>
</protein>
<keyword evidence="2" id="KW-1133">Transmembrane helix</keyword>